<evidence type="ECO:0000256" key="3">
    <source>
        <dbReference type="ARBA" id="ARBA00023002"/>
    </source>
</evidence>
<feature type="domain" description="Luciferase-like" evidence="8">
    <location>
        <begin position="33"/>
        <end position="301"/>
    </location>
</feature>
<feature type="binding site" evidence="6">
    <location>
        <position position="57"/>
    </location>
    <ligand>
        <name>FMN</name>
        <dbReference type="ChEBI" id="CHEBI:58210"/>
    </ligand>
</feature>
<name>A0A1G8KSN0_9RHOB</name>
<reference evidence="9 10" key="1">
    <citation type="submission" date="2016-10" db="EMBL/GenBank/DDBJ databases">
        <authorList>
            <person name="de Groot N.N."/>
        </authorList>
    </citation>
    <scope>NUCLEOTIDE SEQUENCE [LARGE SCALE GENOMIC DNA]</scope>
    <source>
        <strain evidence="9 10">DSM 26424</strain>
    </source>
</reference>
<feature type="compositionally biased region" description="Basic and acidic residues" evidence="7">
    <location>
        <begin position="446"/>
        <end position="456"/>
    </location>
</feature>
<dbReference type="PIRSF" id="PIRSF000337">
    <property type="entry name" value="NTA_MOA"/>
    <property type="match status" value="1"/>
</dbReference>
<dbReference type="GO" id="GO:0016705">
    <property type="term" value="F:oxidoreductase activity, acting on paired donors, with incorporation or reduction of molecular oxygen"/>
    <property type="evidence" value="ECO:0007669"/>
    <property type="project" value="InterPro"/>
</dbReference>
<feature type="binding site" evidence="6">
    <location>
        <position position="227"/>
    </location>
    <ligand>
        <name>FMN</name>
        <dbReference type="ChEBI" id="CHEBI:58210"/>
    </ligand>
</feature>
<dbReference type="Proteomes" id="UP000199093">
    <property type="component" value="Unassembled WGS sequence"/>
</dbReference>
<evidence type="ECO:0000256" key="4">
    <source>
        <dbReference type="ARBA" id="ARBA00023033"/>
    </source>
</evidence>
<dbReference type="EMBL" id="FNEJ01000005">
    <property type="protein sequence ID" value="SDI46397.1"/>
    <property type="molecule type" value="Genomic_DNA"/>
</dbReference>
<keyword evidence="2 6" id="KW-0288">FMN</keyword>
<dbReference type="OrthoDB" id="9779442at2"/>
<evidence type="ECO:0000256" key="1">
    <source>
        <dbReference type="ARBA" id="ARBA00022630"/>
    </source>
</evidence>
<feature type="region of interest" description="Disordered" evidence="7">
    <location>
        <begin position="437"/>
        <end position="456"/>
    </location>
</feature>
<dbReference type="STRING" id="555512.SAMN04487993_100552"/>
<dbReference type="InterPro" id="IPR011251">
    <property type="entry name" value="Luciferase-like_dom"/>
</dbReference>
<dbReference type="CDD" id="cd01095">
    <property type="entry name" value="Nitrilotriacetate_monoxgenase"/>
    <property type="match status" value="1"/>
</dbReference>
<dbReference type="Pfam" id="PF00296">
    <property type="entry name" value="Bac_luciferase"/>
    <property type="match status" value="1"/>
</dbReference>
<evidence type="ECO:0000256" key="5">
    <source>
        <dbReference type="ARBA" id="ARBA00033748"/>
    </source>
</evidence>
<dbReference type="InterPro" id="IPR016215">
    <property type="entry name" value="NTA_MOA"/>
</dbReference>
<evidence type="ECO:0000256" key="6">
    <source>
        <dbReference type="PIRSR" id="PIRSR000337-1"/>
    </source>
</evidence>
<proteinExistence type="inferred from homology"/>
<evidence type="ECO:0000313" key="10">
    <source>
        <dbReference type="Proteomes" id="UP000199093"/>
    </source>
</evidence>
<gene>
    <name evidence="9" type="ORF">SAMN04487993_100552</name>
</gene>
<dbReference type="NCBIfam" id="TIGR03860">
    <property type="entry name" value="FMN_nitrolo"/>
    <property type="match status" value="1"/>
</dbReference>
<dbReference type="PANTHER" id="PTHR30011:SF16">
    <property type="entry name" value="C2H2 FINGER DOMAIN TRANSCRIPTION FACTOR (EUROFUNG)-RELATED"/>
    <property type="match status" value="1"/>
</dbReference>
<dbReference type="Gene3D" id="3.20.20.30">
    <property type="entry name" value="Luciferase-like domain"/>
    <property type="match status" value="1"/>
</dbReference>
<evidence type="ECO:0000256" key="7">
    <source>
        <dbReference type="SAM" id="MobiDB-lite"/>
    </source>
</evidence>
<protein>
    <submittedName>
        <fullName evidence="9">FMN-dependent oxidoreductase, nitrilotriacetate monooxygenase family</fullName>
    </submittedName>
</protein>
<evidence type="ECO:0000259" key="8">
    <source>
        <dbReference type="Pfam" id="PF00296"/>
    </source>
</evidence>
<keyword evidence="1 6" id="KW-0285">Flavoprotein</keyword>
<feature type="binding site" evidence="6">
    <location>
        <position position="156"/>
    </location>
    <ligand>
        <name>FMN</name>
        <dbReference type="ChEBI" id="CHEBI:58210"/>
    </ligand>
</feature>
<dbReference type="GO" id="GO:0004497">
    <property type="term" value="F:monooxygenase activity"/>
    <property type="evidence" value="ECO:0007669"/>
    <property type="project" value="UniProtKB-KW"/>
</dbReference>
<organism evidence="9 10">
    <name type="scientific">Salipiger marinus</name>
    <dbReference type="NCBI Taxonomy" id="555512"/>
    <lineage>
        <taxon>Bacteria</taxon>
        <taxon>Pseudomonadati</taxon>
        <taxon>Pseudomonadota</taxon>
        <taxon>Alphaproteobacteria</taxon>
        <taxon>Rhodobacterales</taxon>
        <taxon>Roseobacteraceae</taxon>
        <taxon>Salipiger</taxon>
    </lineage>
</organism>
<keyword evidence="4 9" id="KW-0503">Monooxygenase</keyword>
<accession>A0A1G8KSN0</accession>
<dbReference type="AlphaFoldDB" id="A0A1G8KSN0"/>
<sequence length="456" mass="50615">MTKKMMRLGLSMRGLGYHPAAWRHPDVPVNGASEIEHYHTVARHAERGKIDMIFFADGAGVRAKDTPKGSLARLGQYITDIEPTVLLASISAVTTHLGLVTTASTAYNEPYNLARRFAGLDLMSHGRAGWNIVASWSNEEAKNFGLEQVRDYGERYERAAECAEAVTGLWDSWEDGAFVLDKESGIFFDESRMHRLNFEGKHFKVRGPLNARPSEQGRPIVVQAGNSPAGRDIGAKLAEVIYTASNTIEDALTYYADMRERLAKFGRPPDALRVMPGFRTYIGRTREEAQEKFEMLQDLIDPVVGLSFLADTFGDLSGLPLDEPIPADFKPAGDREGISGWADRLIARSRQDGKTIRELYLEQAGQASSNYIGTAADIADIMEDWFHKEACDGFNLTVPHLPGGAADVSDLLVPELQRRGLFRTEYEGRTLRENLGLPPHRNRYTGADRVREASIA</sequence>
<dbReference type="PANTHER" id="PTHR30011">
    <property type="entry name" value="ALKANESULFONATE MONOOXYGENASE-RELATED"/>
    <property type="match status" value="1"/>
</dbReference>
<dbReference type="InterPro" id="IPR036661">
    <property type="entry name" value="Luciferase-like_sf"/>
</dbReference>
<keyword evidence="10" id="KW-1185">Reference proteome</keyword>
<dbReference type="InterPro" id="IPR051260">
    <property type="entry name" value="Diverse_substr_monoxygenases"/>
</dbReference>
<keyword evidence="3" id="KW-0560">Oxidoreductase</keyword>
<evidence type="ECO:0000313" key="9">
    <source>
        <dbReference type="EMBL" id="SDI46397.1"/>
    </source>
</evidence>
<dbReference type="SUPFAM" id="SSF51679">
    <property type="entry name" value="Bacterial luciferase-like"/>
    <property type="match status" value="1"/>
</dbReference>
<feature type="binding site" evidence="6">
    <location>
        <position position="102"/>
    </location>
    <ligand>
        <name>FMN</name>
        <dbReference type="ChEBI" id="CHEBI:58210"/>
    </ligand>
</feature>
<comment type="similarity">
    <text evidence="5">Belongs to the NtaA/SnaA/DszA monooxygenase family.</text>
</comment>
<evidence type="ECO:0000256" key="2">
    <source>
        <dbReference type="ARBA" id="ARBA00022643"/>
    </source>
</evidence>
<dbReference type="RefSeq" id="WP_089845652.1">
    <property type="nucleotide sequence ID" value="NZ_FNEJ01000005.1"/>
</dbReference>